<sequence length="165" mass="18043">EELGALVGFLSVLASNSLPLTTNPHSYLDPDLVLEFDTRSGDEENIVKKVEQAVADAWTNNPVVIFSELSSTAAPASREMKGMMEALALSPAPTVFEVDKRVDASVLRPMLQRLTHRSQLPIVLIAGIPLTLEDLRAEQVADTLKARVEKSGAVIDGANQRRRRR</sequence>
<dbReference type="STRING" id="1314781.A0A165LUA3"/>
<name>A0A165LUA3_EXIGL</name>
<dbReference type="EMBL" id="KV425920">
    <property type="protein sequence ID" value="KZV98331.1"/>
    <property type="molecule type" value="Genomic_DNA"/>
</dbReference>
<feature type="non-terminal residue" evidence="1">
    <location>
        <position position="1"/>
    </location>
</feature>
<proteinExistence type="predicted"/>
<organism evidence="1 2">
    <name type="scientific">Exidia glandulosa HHB12029</name>
    <dbReference type="NCBI Taxonomy" id="1314781"/>
    <lineage>
        <taxon>Eukaryota</taxon>
        <taxon>Fungi</taxon>
        <taxon>Dikarya</taxon>
        <taxon>Basidiomycota</taxon>
        <taxon>Agaricomycotina</taxon>
        <taxon>Agaricomycetes</taxon>
        <taxon>Auriculariales</taxon>
        <taxon>Exidiaceae</taxon>
        <taxon>Exidia</taxon>
    </lineage>
</organism>
<keyword evidence="2" id="KW-1185">Reference proteome</keyword>
<feature type="non-terminal residue" evidence="1">
    <location>
        <position position="165"/>
    </location>
</feature>
<evidence type="ECO:0000313" key="2">
    <source>
        <dbReference type="Proteomes" id="UP000077266"/>
    </source>
</evidence>
<accession>A0A165LUA3</accession>
<protein>
    <submittedName>
        <fullName evidence="1">Uncharacterized protein</fullName>
    </submittedName>
</protein>
<dbReference type="OrthoDB" id="423313at2759"/>
<dbReference type="AlphaFoldDB" id="A0A165LUA3"/>
<dbReference type="InParanoid" id="A0A165LUA3"/>
<dbReference type="Proteomes" id="UP000077266">
    <property type="component" value="Unassembled WGS sequence"/>
</dbReference>
<evidence type="ECO:0000313" key="1">
    <source>
        <dbReference type="EMBL" id="KZV98331.1"/>
    </source>
</evidence>
<dbReference type="Gene3D" id="3.40.30.10">
    <property type="entry name" value="Glutaredoxin"/>
    <property type="match status" value="1"/>
</dbReference>
<reference evidence="1 2" key="1">
    <citation type="journal article" date="2016" name="Mol. Biol. Evol.">
        <title>Comparative Genomics of Early-Diverging Mushroom-Forming Fungi Provides Insights into the Origins of Lignocellulose Decay Capabilities.</title>
        <authorList>
            <person name="Nagy L.G."/>
            <person name="Riley R."/>
            <person name="Tritt A."/>
            <person name="Adam C."/>
            <person name="Daum C."/>
            <person name="Floudas D."/>
            <person name="Sun H."/>
            <person name="Yadav J.S."/>
            <person name="Pangilinan J."/>
            <person name="Larsson K.H."/>
            <person name="Matsuura K."/>
            <person name="Barry K."/>
            <person name="Labutti K."/>
            <person name="Kuo R."/>
            <person name="Ohm R.A."/>
            <person name="Bhattacharya S.S."/>
            <person name="Shirouzu T."/>
            <person name="Yoshinaga Y."/>
            <person name="Martin F.M."/>
            <person name="Grigoriev I.V."/>
            <person name="Hibbett D.S."/>
        </authorList>
    </citation>
    <scope>NUCLEOTIDE SEQUENCE [LARGE SCALE GENOMIC DNA]</scope>
    <source>
        <strain evidence="1 2">HHB12029</strain>
    </source>
</reference>
<gene>
    <name evidence="1" type="ORF">EXIGLDRAFT_596186</name>
</gene>